<dbReference type="SUPFAM" id="SSF47384">
    <property type="entry name" value="Homodimeric domain of signal transducing histidine kinase"/>
    <property type="match status" value="1"/>
</dbReference>
<gene>
    <name evidence="10" type="ORF">CKO21_08330</name>
</gene>
<dbReference type="InterPro" id="IPR036097">
    <property type="entry name" value="HisK_dim/P_sf"/>
</dbReference>
<evidence type="ECO:0000256" key="4">
    <source>
        <dbReference type="ARBA" id="ARBA00022553"/>
    </source>
</evidence>
<keyword evidence="7" id="KW-0902">Two-component regulatory system</keyword>
<keyword evidence="4" id="KW-0597">Phosphoprotein</keyword>
<feature type="domain" description="HAMP" evidence="9">
    <location>
        <begin position="343"/>
        <end position="395"/>
    </location>
</feature>
<dbReference type="SUPFAM" id="SSF55874">
    <property type="entry name" value="ATPase domain of HSP90 chaperone/DNA topoisomerase II/histidine kinase"/>
    <property type="match status" value="1"/>
</dbReference>
<evidence type="ECO:0000259" key="9">
    <source>
        <dbReference type="PROSITE" id="PS50885"/>
    </source>
</evidence>
<accession>A0A934QI73</accession>
<dbReference type="AlphaFoldDB" id="A0A934QI73"/>
<evidence type="ECO:0000313" key="11">
    <source>
        <dbReference type="Proteomes" id="UP000778970"/>
    </source>
</evidence>
<dbReference type="Gene3D" id="3.30.565.10">
    <property type="entry name" value="Histidine kinase-like ATPase, C-terminal domain"/>
    <property type="match status" value="1"/>
</dbReference>
<evidence type="ECO:0000256" key="7">
    <source>
        <dbReference type="ARBA" id="ARBA00023012"/>
    </source>
</evidence>
<evidence type="ECO:0000256" key="3">
    <source>
        <dbReference type="ARBA" id="ARBA00012438"/>
    </source>
</evidence>
<keyword evidence="11" id="KW-1185">Reference proteome</keyword>
<evidence type="ECO:0000313" key="10">
    <source>
        <dbReference type="EMBL" id="MBK1697254.1"/>
    </source>
</evidence>
<dbReference type="GO" id="GO:0000155">
    <property type="term" value="F:phosphorelay sensor kinase activity"/>
    <property type="evidence" value="ECO:0007669"/>
    <property type="project" value="InterPro"/>
</dbReference>
<dbReference type="PROSITE" id="PS50885">
    <property type="entry name" value="HAMP"/>
    <property type="match status" value="1"/>
</dbReference>
<organism evidence="10 11">
    <name type="scientific">Rhodovibrio salinarum</name>
    <dbReference type="NCBI Taxonomy" id="1087"/>
    <lineage>
        <taxon>Bacteria</taxon>
        <taxon>Pseudomonadati</taxon>
        <taxon>Pseudomonadota</taxon>
        <taxon>Alphaproteobacteria</taxon>
        <taxon>Rhodospirillales</taxon>
        <taxon>Rhodovibrionaceae</taxon>
        <taxon>Rhodovibrio</taxon>
    </lineage>
</organism>
<dbReference type="PANTHER" id="PTHR43711">
    <property type="entry name" value="TWO-COMPONENT HISTIDINE KINASE"/>
    <property type="match status" value="1"/>
</dbReference>
<dbReference type="InterPro" id="IPR004358">
    <property type="entry name" value="Sig_transdc_His_kin-like_C"/>
</dbReference>
<evidence type="ECO:0000256" key="5">
    <source>
        <dbReference type="ARBA" id="ARBA00022679"/>
    </source>
</evidence>
<dbReference type="PROSITE" id="PS50109">
    <property type="entry name" value="HIS_KIN"/>
    <property type="match status" value="1"/>
</dbReference>
<dbReference type="SMART" id="SM00387">
    <property type="entry name" value="HATPase_c"/>
    <property type="match status" value="1"/>
</dbReference>
<comment type="caution">
    <text evidence="10">The sequence shown here is derived from an EMBL/GenBank/DDBJ whole genome shotgun (WGS) entry which is preliminary data.</text>
</comment>
<dbReference type="CDD" id="cd00082">
    <property type="entry name" value="HisKA"/>
    <property type="match status" value="1"/>
</dbReference>
<dbReference type="Gene3D" id="3.30.450.20">
    <property type="entry name" value="PAS domain"/>
    <property type="match status" value="1"/>
</dbReference>
<dbReference type="Pfam" id="PF00512">
    <property type="entry name" value="HisKA"/>
    <property type="match status" value="1"/>
</dbReference>
<dbReference type="InterPro" id="IPR050736">
    <property type="entry name" value="Sensor_HK_Regulatory"/>
</dbReference>
<dbReference type="InterPro" id="IPR036890">
    <property type="entry name" value="HATPase_C_sf"/>
</dbReference>
<keyword evidence="5" id="KW-0808">Transferase</keyword>
<dbReference type="InterPro" id="IPR003661">
    <property type="entry name" value="HisK_dim/P_dom"/>
</dbReference>
<dbReference type="PANTHER" id="PTHR43711:SF1">
    <property type="entry name" value="HISTIDINE KINASE 1"/>
    <property type="match status" value="1"/>
</dbReference>
<feature type="domain" description="Histidine kinase" evidence="8">
    <location>
        <begin position="423"/>
        <end position="641"/>
    </location>
</feature>
<dbReference type="Pfam" id="PF02518">
    <property type="entry name" value="HATPase_c"/>
    <property type="match status" value="1"/>
</dbReference>
<protein>
    <recommendedName>
        <fullName evidence="3">histidine kinase</fullName>
        <ecNumber evidence="3">2.7.13.3</ecNumber>
    </recommendedName>
</protein>
<reference evidence="10" key="1">
    <citation type="submission" date="2017-08" db="EMBL/GenBank/DDBJ databases">
        <authorList>
            <person name="Imhoff J.F."/>
            <person name="Rahn T."/>
            <person name="Kuenzel S."/>
            <person name="Neulinger S.C."/>
        </authorList>
    </citation>
    <scope>NUCLEOTIDE SEQUENCE</scope>
    <source>
        <strain evidence="10">DSM 9154</strain>
    </source>
</reference>
<evidence type="ECO:0000256" key="2">
    <source>
        <dbReference type="ARBA" id="ARBA00004370"/>
    </source>
</evidence>
<proteinExistence type="predicted"/>
<keyword evidence="6 10" id="KW-0418">Kinase</keyword>
<dbReference type="EC" id="2.7.13.3" evidence="3"/>
<dbReference type="EMBL" id="NRRE01000022">
    <property type="protein sequence ID" value="MBK1697254.1"/>
    <property type="molecule type" value="Genomic_DNA"/>
</dbReference>
<dbReference type="Gene3D" id="1.10.287.130">
    <property type="match status" value="1"/>
</dbReference>
<comment type="catalytic activity">
    <reaction evidence="1">
        <text>ATP + protein L-histidine = ADP + protein N-phospho-L-histidine.</text>
        <dbReference type="EC" id="2.7.13.3"/>
    </reaction>
</comment>
<name>A0A934QI73_9PROT</name>
<comment type="subcellular location">
    <subcellularLocation>
        <location evidence="2">Membrane</location>
    </subcellularLocation>
</comment>
<evidence type="ECO:0000259" key="8">
    <source>
        <dbReference type="PROSITE" id="PS50109"/>
    </source>
</evidence>
<dbReference type="InterPro" id="IPR003594">
    <property type="entry name" value="HATPase_dom"/>
</dbReference>
<dbReference type="GO" id="GO:0016020">
    <property type="term" value="C:membrane"/>
    <property type="evidence" value="ECO:0007669"/>
    <property type="project" value="UniProtKB-SubCell"/>
</dbReference>
<reference evidence="10" key="2">
    <citation type="journal article" date="2020" name="Microorganisms">
        <title>Osmotic Adaptation and Compatible Solute Biosynthesis of Phototrophic Bacteria as Revealed from Genome Analyses.</title>
        <authorList>
            <person name="Imhoff J.F."/>
            <person name="Rahn T."/>
            <person name="Kunzel S."/>
            <person name="Keller A."/>
            <person name="Neulinger S.C."/>
        </authorList>
    </citation>
    <scope>NUCLEOTIDE SEQUENCE</scope>
    <source>
        <strain evidence="10">DSM 9154</strain>
    </source>
</reference>
<evidence type="ECO:0000256" key="1">
    <source>
        <dbReference type="ARBA" id="ARBA00000085"/>
    </source>
</evidence>
<evidence type="ECO:0000256" key="6">
    <source>
        <dbReference type="ARBA" id="ARBA00022777"/>
    </source>
</evidence>
<dbReference type="SMART" id="SM00388">
    <property type="entry name" value="HisKA"/>
    <property type="match status" value="1"/>
</dbReference>
<dbReference type="Gene3D" id="6.10.340.10">
    <property type="match status" value="1"/>
</dbReference>
<dbReference type="InterPro" id="IPR003660">
    <property type="entry name" value="HAMP_dom"/>
</dbReference>
<dbReference type="InterPro" id="IPR005467">
    <property type="entry name" value="His_kinase_dom"/>
</dbReference>
<dbReference type="Proteomes" id="UP000778970">
    <property type="component" value="Unassembled WGS sequence"/>
</dbReference>
<dbReference type="PRINTS" id="PR00344">
    <property type="entry name" value="BCTRLSENSOR"/>
</dbReference>
<sequence>MKKGMEVSRKSAWTGGGLWVRARCMLRRTSYRVRLASAFALLGLIAPLGLGALVGDRVSRDLREHAGGDIATMARQLAHNLDYELAHLDARTQILAESLHLHDAFDPATIRRALSKFQRLTSEIVWVGYAQPDGTVVAATDGLLEGRSIRERPVFQEARRSAYLGGLHPAKLLERHLGDPGRQEPLRLIDVGVPVRDPKTGHLHGVIAVHISWEWAREVRQRLLSTTEASSKVAFTILSQEGEVLLSPAPPPVLGETGPRIGNVVREVAAAPGEQPWHLVDSNAREDIVASLQTSQAGLGWHVLAWQPADHAFARARQAWRTALAFASGAAVLSGLLGWYLGYRMGAPVLKLASAARGIRAGRQTRLPSIQGPRELASLSGALNDLLASLRRESSLQVRNATLQRERSAAERASRAKSTFLANMNHELRTPLNAVMGFAQMMRHDPKTPLPDVHAERVEQIELAGQHLLMVISDVLATAQAEAGELKVASEELDLAKVLCDSLALVGPVAQEAGVTLPDALPETPMPVIADPLRTRQILVNLLSNAVKYNDRAGSVGVQIQRDGDLLQLSIIDDGPGVDPKRVDALFEPFNRGDARTAGKEGIGLGLPLSRMLAERMAGRLELENGPQGGAIARLSLPAADS</sequence>